<dbReference type="InterPro" id="IPR045060">
    <property type="entry name" value="Phe-tRNA-ligase_IIc_bsu"/>
</dbReference>
<dbReference type="GO" id="GO:0004826">
    <property type="term" value="F:phenylalanine-tRNA ligase activity"/>
    <property type="evidence" value="ECO:0007669"/>
    <property type="project" value="UniProtKB-EC"/>
</dbReference>
<protein>
    <recommendedName>
        <fullName evidence="4">phenylalanine--tRNA ligase</fullName>
        <ecNumber evidence="4">6.1.1.20</ecNumber>
    </recommendedName>
</protein>
<dbReference type="OrthoDB" id="10073at2157"/>
<evidence type="ECO:0000313" key="14">
    <source>
        <dbReference type="EMBL" id="AJZ76371.1"/>
    </source>
</evidence>
<dbReference type="GO" id="GO:0009328">
    <property type="term" value="C:phenylalanine-tRNA ligase complex"/>
    <property type="evidence" value="ECO:0007669"/>
    <property type="project" value="TreeGrafter"/>
</dbReference>
<dbReference type="Pfam" id="PF03484">
    <property type="entry name" value="B5"/>
    <property type="match status" value="1"/>
</dbReference>
<evidence type="ECO:0000256" key="4">
    <source>
        <dbReference type="ARBA" id="ARBA00012814"/>
    </source>
</evidence>
<dbReference type="SUPFAM" id="SSF46955">
    <property type="entry name" value="Putative DNA-binding domain"/>
    <property type="match status" value="2"/>
</dbReference>
<evidence type="ECO:0000259" key="13">
    <source>
        <dbReference type="PROSITE" id="PS51483"/>
    </source>
</evidence>
<evidence type="ECO:0000313" key="15">
    <source>
        <dbReference type="Proteomes" id="UP000266745"/>
    </source>
</evidence>
<evidence type="ECO:0000256" key="2">
    <source>
        <dbReference type="ARBA" id="ARBA00004496"/>
    </source>
</evidence>
<dbReference type="GO" id="GO:0003723">
    <property type="term" value="F:RNA binding"/>
    <property type="evidence" value="ECO:0007669"/>
    <property type="project" value="InterPro"/>
</dbReference>
<keyword evidence="11" id="KW-0648">Protein biosynthesis</keyword>
<comment type="cofactor">
    <cofactor evidence="1">
        <name>Mg(2+)</name>
        <dbReference type="ChEBI" id="CHEBI:18420"/>
    </cofactor>
</comment>
<dbReference type="EC" id="6.1.1.20" evidence="4"/>
<evidence type="ECO:0000256" key="3">
    <source>
        <dbReference type="ARBA" id="ARBA00007438"/>
    </source>
</evidence>
<evidence type="ECO:0000256" key="8">
    <source>
        <dbReference type="ARBA" id="ARBA00022741"/>
    </source>
</evidence>
<dbReference type="SMART" id="SM00873">
    <property type="entry name" value="B3_4"/>
    <property type="match status" value="1"/>
</dbReference>
<dbReference type="Proteomes" id="UP000266745">
    <property type="component" value="Chromosome"/>
</dbReference>
<comment type="similarity">
    <text evidence="3">Belongs to the phenylalanyl-tRNA synthetase beta subunit family. Type 2 subfamily.</text>
</comment>
<dbReference type="GO" id="GO:0006432">
    <property type="term" value="P:phenylalanyl-tRNA aminoacylation"/>
    <property type="evidence" value="ECO:0007669"/>
    <property type="project" value="InterPro"/>
</dbReference>
<evidence type="ECO:0000256" key="10">
    <source>
        <dbReference type="ARBA" id="ARBA00022842"/>
    </source>
</evidence>
<dbReference type="KEGG" id="tah:SU86_008405"/>
<dbReference type="Pfam" id="PF17759">
    <property type="entry name" value="tRNA_synthFbeta"/>
    <property type="match status" value="1"/>
</dbReference>
<dbReference type="RefSeq" id="WP_048187088.1">
    <property type="nucleotide sequence ID" value="NZ_CP011097.1"/>
</dbReference>
<evidence type="ECO:0000256" key="9">
    <source>
        <dbReference type="ARBA" id="ARBA00022840"/>
    </source>
</evidence>
<dbReference type="Gene3D" id="3.30.56.10">
    <property type="match status" value="2"/>
</dbReference>
<evidence type="ECO:0000256" key="1">
    <source>
        <dbReference type="ARBA" id="ARBA00001946"/>
    </source>
</evidence>
<evidence type="ECO:0000256" key="7">
    <source>
        <dbReference type="ARBA" id="ARBA00022723"/>
    </source>
</evidence>
<keyword evidence="10" id="KW-0460">Magnesium</keyword>
<keyword evidence="5" id="KW-0963">Cytoplasm</keyword>
<dbReference type="InterPro" id="IPR009061">
    <property type="entry name" value="DNA-bd_dom_put_sf"/>
</dbReference>
<proteinExistence type="inferred from homology"/>
<evidence type="ECO:0000256" key="12">
    <source>
        <dbReference type="ARBA" id="ARBA00023146"/>
    </source>
</evidence>
<dbReference type="PANTHER" id="PTHR10947">
    <property type="entry name" value="PHENYLALANYL-TRNA SYNTHETASE BETA CHAIN AND LEUCINE-RICH REPEAT-CONTAINING PROTEIN 47"/>
    <property type="match status" value="1"/>
</dbReference>
<dbReference type="InterPro" id="IPR020825">
    <property type="entry name" value="Phe-tRNA_synthase-like_B3/B4"/>
</dbReference>
<dbReference type="InterPro" id="IPR004531">
    <property type="entry name" value="Phe-tRNA-synth_IIc_bsu_arc_euk"/>
</dbReference>
<organism evidence="14 15">
    <name type="scientific">Candidatus Nitrosotenuis cloacae</name>
    <dbReference type="NCBI Taxonomy" id="1603555"/>
    <lineage>
        <taxon>Archaea</taxon>
        <taxon>Nitrososphaerota</taxon>
        <taxon>Candidatus Nitrosotenuis</taxon>
    </lineage>
</organism>
<evidence type="ECO:0000256" key="5">
    <source>
        <dbReference type="ARBA" id="ARBA00022490"/>
    </source>
</evidence>
<keyword evidence="8" id="KW-0547">Nucleotide-binding</keyword>
<gene>
    <name evidence="14" type="ORF">SU86_008405</name>
</gene>
<dbReference type="PANTHER" id="PTHR10947:SF0">
    <property type="entry name" value="PHENYLALANINE--TRNA LIGASE BETA SUBUNIT"/>
    <property type="match status" value="1"/>
</dbReference>
<dbReference type="Gene3D" id="3.30.930.10">
    <property type="entry name" value="Bira Bifunctional Protein, Domain 2"/>
    <property type="match status" value="1"/>
</dbReference>
<name>A0A3G1B2M9_9ARCH</name>
<dbReference type="GO" id="GO:0005524">
    <property type="term" value="F:ATP binding"/>
    <property type="evidence" value="ECO:0007669"/>
    <property type="project" value="UniProtKB-KW"/>
</dbReference>
<comment type="subcellular location">
    <subcellularLocation>
        <location evidence="2">Cytoplasm</location>
    </subcellularLocation>
</comment>
<dbReference type="SUPFAM" id="SSF55681">
    <property type="entry name" value="Class II aaRS and biotin synthetases"/>
    <property type="match status" value="1"/>
</dbReference>
<dbReference type="EMBL" id="CP011097">
    <property type="protein sequence ID" value="AJZ76371.1"/>
    <property type="molecule type" value="Genomic_DNA"/>
</dbReference>
<dbReference type="GeneID" id="24874581"/>
<sequence length="545" mass="59600">MPVVTLYLSRLQKIIGKTNKNKIIDALPFLGLDIEEQTDQYIRVEYSPNRPDYATDVGIAAGLQGLLGIKKGISKLDIKKQKDKSFLIKTSPAVKKIRPHVLGLVAKGSNLDDEAIRQLIALQEDLHFGVGRKRRKASIGIHDFDAIKLPLQYTAVSKDHKFVPLATQNEMSVKQILEETGTGQDYSGILGTGHNVPMILDANGNTVSFPPIINSALTTISTKTKNLLIEVTGNDQSAVADTLSVVASALQGLGFTLYDFKTDLKSSSDYLKTRTILLDPILVNQTLGLQLLPSQICMMLQKCRLDATAKGKKITCVIPRFRFDIFGPMDLVEEVALGFGIQNLGPTLPASVSVGQKSKTTLELDKLSQILVGLGFTEALNSSLTSKQVLYDHTNRDSQNLIEVAESKSQEYTILRDSILPGLLENLSRNIHETYPQKLFETGTVFSKGNPIKESICLACLSAHKDAGYTEIKSILQSLLKTDSNIECKTKTAESPMFAKGKTADIVINDKKIGIIGEIDSQVIDNFKIRVPVSGFEIILSGSVL</sequence>
<dbReference type="InterPro" id="IPR005147">
    <property type="entry name" value="tRNA_synthase_B5-dom"/>
</dbReference>
<dbReference type="STRING" id="1603555.SU86_008405"/>
<dbReference type="Gene3D" id="3.50.40.10">
    <property type="entry name" value="Phenylalanyl-trna Synthetase, Chain B, domain 3"/>
    <property type="match status" value="1"/>
</dbReference>
<dbReference type="InterPro" id="IPR005146">
    <property type="entry name" value="B3/B4_tRNA-bd"/>
</dbReference>
<keyword evidence="7" id="KW-0479">Metal-binding</keyword>
<dbReference type="CDD" id="cd00769">
    <property type="entry name" value="PheRS_beta_core"/>
    <property type="match status" value="1"/>
</dbReference>
<reference evidence="14 15" key="1">
    <citation type="journal article" date="2016" name="Sci. Rep.">
        <title>A novel ammonia-oxidizing archaeon from wastewater treatment plant: Its enrichment, physiological and genomic characteristics.</title>
        <authorList>
            <person name="Li Y."/>
            <person name="Ding K."/>
            <person name="Wen X."/>
            <person name="Zhang B."/>
            <person name="Shen B."/>
            <person name="Yang Y."/>
        </authorList>
    </citation>
    <scope>NUCLEOTIDE SEQUENCE [LARGE SCALE GENOMIC DNA]</scope>
    <source>
        <strain evidence="14 15">SAT1</strain>
    </source>
</reference>
<dbReference type="Pfam" id="PF03483">
    <property type="entry name" value="B3_4"/>
    <property type="match status" value="1"/>
</dbReference>
<keyword evidence="12 14" id="KW-0030">Aminoacyl-tRNA synthetase</keyword>
<dbReference type="SMART" id="SM00874">
    <property type="entry name" value="B5"/>
    <property type="match status" value="2"/>
</dbReference>
<feature type="domain" description="B5" evidence="13">
    <location>
        <begin position="271"/>
        <end position="346"/>
    </location>
</feature>
<dbReference type="InterPro" id="IPR045864">
    <property type="entry name" value="aa-tRNA-synth_II/BPL/LPL"/>
</dbReference>
<keyword evidence="15" id="KW-1185">Reference proteome</keyword>
<dbReference type="PROSITE" id="PS51483">
    <property type="entry name" value="B5"/>
    <property type="match status" value="1"/>
</dbReference>
<dbReference type="AlphaFoldDB" id="A0A3G1B2M9"/>
<accession>A0A3G1B2M9</accession>
<keyword evidence="6" id="KW-0436">Ligase</keyword>
<dbReference type="NCBIfam" id="TIGR00471">
    <property type="entry name" value="pheT_arch"/>
    <property type="match status" value="1"/>
</dbReference>
<keyword evidence="9" id="KW-0067">ATP-binding</keyword>
<dbReference type="InterPro" id="IPR041616">
    <property type="entry name" value="PheRS_beta_core"/>
</dbReference>
<evidence type="ECO:0000256" key="11">
    <source>
        <dbReference type="ARBA" id="ARBA00022917"/>
    </source>
</evidence>
<dbReference type="GO" id="GO:0000287">
    <property type="term" value="F:magnesium ion binding"/>
    <property type="evidence" value="ECO:0007669"/>
    <property type="project" value="InterPro"/>
</dbReference>
<evidence type="ECO:0000256" key="6">
    <source>
        <dbReference type="ARBA" id="ARBA00022598"/>
    </source>
</evidence>